<proteinExistence type="predicted"/>
<dbReference type="InParanoid" id="G9MUN4"/>
<evidence type="ECO:0008006" key="4">
    <source>
        <dbReference type="Google" id="ProtNLM"/>
    </source>
</evidence>
<dbReference type="OMA" id="WKIFIHE"/>
<dbReference type="OrthoDB" id="2820488at2759"/>
<comment type="caution">
    <text evidence="2">The sequence shown here is derived from an EMBL/GenBank/DDBJ whole genome shotgun (WGS) entry which is preliminary data.</text>
</comment>
<feature type="chain" id="PRO_5003524217" description="SnoaL-like domain-containing protein" evidence="1">
    <location>
        <begin position="23"/>
        <end position="169"/>
    </location>
</feature>
<dbReference type="EMBL" id="ABDF02000060">
    <property type="protein sequence ID" value="EHK21831.1"/>
    <property type="molecule type" value="Genomic_DNA"/>
</dbReference>
<sequence>MRSQFALIVFAAPFALFHGILAAPSCIPDTSTTFCDPSRPITGSQMRSIFNTFVDQFYFKRDFQGAMKKFVSSNLIQHNPQIANGSQAQVEVVTSILANYDGPEFELVIIDVERGYGVVFNRFRGKAGTGLPITGVADIYRFEGSCMVEHWDVIEGLPPNSTNPMPFRK</sequence>
<dbReference type="RefSeq" id="XP_013956024.1">
    <property type="nucleotide sequence ID" value="XM_014100549.1"/>
</dbReference>
<organism evidence="2 3">
    <name type="scientific">Hypocrea virens (strain Gv29-8 / FGSC 10586)</name>
    <name type="common">Gliocladium virens</name>
    <name type="synonym">Trichoderma virens</name>
    <dbReference type="NCBI Taxonomy" id="413071"/>
    <lineage>
        <taxon>Eukaryota</taxon>
        <taxon>Fungi</taxon>
        <taxon>Dikarya</taxon>
        <taxon>Ascomycota</taxon>
        <taxon>Pezizomycotina</taxon>
        <taxon>Sordariomycetes</taxon>
        <taxon>Hypocreomycetidae</taxon>
        <taxon>Hypocreales</taxon>
        <taxon>Hypocreaceae</taxon>
        <taxon>Trichoderma</taxon>
    </lineage>
</organism>
<dbReference type="eggNOG" id="ENOG502SDHN">
    <property type="taxonomic scope" value="Eukaryota"/>
</dbReference>
<evidence type="ECO:0000256" key="1">
    <source>
        <dbReference type="SAM" id="SignalP"/>
    </source>
</evidence>
<dbReference type="AlphaFoldDB" id="G9MUN4"/>
<gene>
    <name evidence="2" type="ORF">TRIVIDRAFT_151704</name>
</gene>
<keyword evidence="1" id="KW-0732">Signal</keyword>
<dbReference type="Proteomes" id="UP000007115">
    <property type="component" value="Unassembled WGS sequence"/>
</dbReference>
<dbReference type="HOGENOM" id="CLU_100997_3_1_1"/>
<dbReference type="SUPFAM" id="SSF54427">
    <property type="entry name" value="NTF2-like"/>
    <property type="match status" value="1"/>
</dbReference>
<dbReference type="InterPro" id="IPR032710">
    <property type="entry name" value="NTF2-like_dom_sf"/>
</dbReference>
<dbReference type="GeneID" id="25788153"/>
<feature type="signal peptide" evidence="1">
    <location>
        <begin position="1"/>
        <end position="22"/>
    </location>
</feature>
<evidence type="ECO:0000313" key="3">
    <source>
        <dbReference type="Proteomes" id="UP000007115"/>
    </source>
</evidence>
<evidence type="ECO:0000313" key="2">
    <source>
        <dbReference type="EMBL" id="EHK21831.1"/>
    </source>
</evidence>
<dbReference type="Gene3D" id="3.10.450.50">
    <property type="match status" value="1"/>
</dbReference>
<reference evidence="2 3" key="1">
    <citation type="journal article" date="2011" name="Genome Biol.">
        <title>Comparative genome sequence analysis underscores mycoparasitism as the ancestral life style of Trichoderma.</title>
        <authorList>
            <person name="Kubicek C.P."/>
            <person name="Herrera-Estrella A."/>
            <person name="Seidl-Seiboth V."/>
            <person name="Martinez D.A."/>
            <person name="Druzhinina I.S."/>
            <person name="Thon M."/>
            <person name="Zeilinger S."/>
            <person name="Casas-Flores S."/>
            <person name="Horwitz B.A."/>
            <person name="Mukherjee P.K."/>
            <person name="Mukherjee M."/>
            <person name="Kredics L."/>
            <person name="Alcaraz L.D."/>
            <person name="Aerts A."/>
            <person name="Antal Z."/>
            <person name="Atanasova L."/>
            <person name="Cervantes-Badillo M.G."/>
            <person name="Challacombe J."/>
            <person name="Chertkov O."/>
            <person name="McCluskey K."/>
            <person name="Coulpier F."/>
            <person name="Deshpande N."/>
            <person name="von Doehren H."/>
            <person name="Ebbole D.J."/>
            <person name="Esquivel-Naranjo E.U."/>
            <person name="Fekete E."/>
            <person name="Flipphi M."/>
            <person name="Glaser F."/>
            <person name="Gomez-Rodriguez E.Y."/>
            <person name="Gruber S."/>
            <person name="Han C."/>
            <person name="Henrissat B."/>
            <person name="Hermosa R."/>
            <person name="Hernandez-Onate M."/>
            <person name="Karaffa L."/>
            <person name="Kosti I."/>
            <person name="Le Crom S."/>
            <person name="Lindquist E."/>
            <person name="Lucas S."/>
            <person name="Luebeck M."/>
            <person name="Luebeck P.S."/>
            <person name="Margeot A."/>
            <person name="Metz B."/>
            <person name="Misra M."/>
            <person name="Nevalainen H."/>
            <person name="Omann M."/>
            <person name="Packer N."/>
            <person name="Perrone G."/>
            <person name="Uresti-Rivera E.E."/>
            <person name="Salamov A."/>
            <person name="Schmoll M."/>
            <person name="Seiboth B."/>
            <person name="Shapiro H."/>
            <person name="Sukno S."/>
            <person name="Tamayo-Ramos J.A."/>
            <person name="Tisch D."/>
            <person name="Wiest A."/>
            <person name="Wilkinson H.H."/>
            <person name="Zhang M."/>
            <person name="Coutinho P.M."/>
            <person name="Kenerley C.M."/>
            <person name="Monte E."/>
            <person name="Baker S.E."/>
            <person name="Grigoriev I.V."/>
        </authorList>
    </citation>
    <scope>NUCLEOTIDE SEQUENCE [LARGE SCALE GENOMIC DNA]</scope>
    <source>
        <strain evidence="3">Gv29-8 / FGSC 10586</strain>
    </source>
</reference>
<name>G9MUN4_HYPVG</name>
<protein>
    <recommendedName>
        <fullName evidence="4">SnoaL-like domain-containing protein</fullName>
    </recommendedName>
</protein>
<accession>G9MUN4</accession>
<dbReference type="VEuPathDB" id="FungiDB:TRIVIDRAFT_151704"/>
<keyword evidence="3" id="KW-1185">Reference proteome</keyword>